<evidence type="ECO:0000259" key="10">
    <source>
        <dbReference type="Pfam" id="PF02602"/>
    </source>
</evidence>
<comment type="catalytic activity">
    <reaction evidence="8 9">
        <text>hydroxymethylbilane = uroporphyrinogen III + H2O</text>
        <dbReference type="Rhea" id="RHEA:18965"/>
        <dbReference type="ChEBI" id="CHEBI:15377"/>
        <dbReference type="ChEBI" id="CHEBI:57308"/>
        <dbReference type="ChEBI" id="CHEBI:57845"/>
        <dbReference type="EC" id="4.2.1.75"/>
    </reaction>
</comment>
<evidence type="ECO:0000256" key="1">
    <source>
        <dbReference type="ARBA" id="ARBA00004772"/>
    </source>
</evidence>
<comment type="pathway">
    <text evidence="1 9">Porphyrin-containing compound metabolism; protoporphyrin-IX biosynthesis; coproporphyrinogen-III from 5-aminolevulinate: step 3/4.</text>
</comment>
<dbReference type="Proteomes" id="UP000194265">
    <property type="component" value="Chromosome"/>
</dbReference>
<dbReference type="STRING" id="1660074.CVIC8964_0526"/>
<comment type="function">
    <text evidence="6 9">Catalyzes cyclization of the linear tetrapyrrole, hydroxymethylbilane, to the macrocyclic uroporphyrinogen III.</text>
</comment>
<evidence type="ECO:0000256" key="6">
    <source>
        <dbReference type="ARBA" id="ARBA00037589"/>
    </source>
</evidence>
<feature type="domain" description="Tetrapyrrole biosynthesis uroporphyrinogen III synthase" evidence="10">
    <location>
        <begin position="31"/>
        <end position="205"/>
    </location>
</feature>
<protein>
    <recommendedName>
        <fullName evidence="7 9">Uroporphyrinogen-III synthase</fullName>
        <ecNumber evidence="3 9">4.2.1.75</ecNumber>
    </recommendedName>
</protein>
<evidence type="ECO:0000256" key="5">
    <source>
        <dbReference type="ARBA" id="ARBA00023244"/>
    </source>
</evidence>
<evidence type="ECO:0000313" key="12">
    <source>
        <dbReference type="Proteomes" id="UP000194265"/>
    </source>
</evidence>
<keyword evidence="5 9" id="KW-0627">Porphyrin biosynthesis</keyword>
<dbReference type="EC" id="4.2.1.75" evidence="3 9"/>
<dbReference type="InterPro" id="IPR039793">
    <property type="entry name" value="UROS/Hem4"/>
</dbReference>
<dbReference type="InterPro" id="IPR003754">
    <property type="entry name" value="4pyrrol_synth_uPrphyn_synth"/>
</dbReference>
<dbReference type="GO" id="GO:0006780">
    <property type="term" value="P:uroporphyrinogen III biosynthetic process"/>
    <property type="evidence" value="ECO:0007669"/>
    <property type="project" value="UniProtKB-UniRule"/>
</dbReference>
<sequence>MIYLVSNTPYDDKDIVWLNLCKIKFFKFDVNLNKFDAIIVTSKNSINALKFNSIALTDILVFAIGRATALACKEFGFTQIYEAKNSHGDEFGAEILEKLYGKKVLFIKAKETVSNLDIYFSQNGIDITVVDGYENLILNPKDIKKPEPNSTIIFTSPMNTRAFIQNFGWDKSYQAVAIGKATAAALSSYCDNIIVSNTQNLKSCIELAKNISLSS</sequence>
<evidence type="ECO:0000256" key="3">
    <source>
        <dbReference type="ARBA" id="ARBA00013109"/>
    </source>
</evidence>
<evidence type="ECO:0000256" key="9">
    <source>
        <dbReference type="RuleBase" id="RU366031"/>
    </source>
</evidence>
<evidence type="ECO:0000256" key="7">
    <source>
        <dbReference type="ARBA" id="ARBA00040167"/>
    </source>
</evidence>
<dbReference type="InterPro" id="IPR036108">
    <property type="entry name" value="4pyrrol_syn_uPrphyn_synt_sf"/>
</dbReference>
<keyword evidence="4 9" id="KW-0456">Lyase</keyword>
<dbReference type="PANTHER" id="PTHR38042:SF1">
    <property type="entry name" value="UROPORPHYRINOGEN-III SYNTHASE, CHLOROPLASTIC"/>
    <property type="match status" value="1"/>
</dbReference>
<dbReference type="SUPFAM" id="SSF69618">
    <property type="entry name" value="HemD-like"/>
    <property type="match status" value="1"/>
</dbReference>
<evidence type="ECO:0000256" key="2">
    <source>
        <dbReference type="ARBA" id="ARBA00008133"/>
    </source>
</evidence>
<dbReference type="RefSeq" id="WP_086248514.1">
    <property type="nucleotide sequence ID" value="NZ_CP018791.1"/>
</dbReference>
<dbReference type="AlphaFoldDB" id="A0A1X9T0D6"/>
<dbReference type="CDD" id="cd06578">
    <property type="entry name" value="HemD"/>
    <property type="match status" value="1"/>
</dbReference>
<evidence type="ECO:0000313" key="11">
    <source>
        <dbReference type="EMBL" id="ARR01945.1"/>
    </source>
</evidence>
<proteinExistence type="inferred from homology"/>
<dbReference type="Pfam" id="PF02602">
    <property type="entry name" value="HEM4"/>
    <property type="match status" value="1"/>
</dbReference>
<reference evidence="11 12" key="1">
    <citation type="journal article" date="2017" name="Genome Biol. Evol.">
        <title>Comparative Genomic Analysis Identifies a Campylobacter Clade Deficient in Selenium Metabolism.</title>
        <authorList>
            <person name="Miller W.G."/>
            <person name="Yee E."/>
            <person name="Lopes B.S."/>
            <person name="Chapman M.H."/>
            <person name="Huynh S."/>
            <person name="Bono J.L."/>
            <person name="Parker C.T."/>
            <person name="Strachan N.J.C."/>
            <person name="Forbes K.J."/>
        </authorList>
    </citation>
    <scope>NUCLEOTIDE SEQUENCE [LARGE SCALE GENOMIC DNA]</scope>
    <source>
        <strain evidence="11 12">RM8964</strain>
    </source>
</reference>
<evidence type="ECO:0000256" key="4">
    <source>
        <dbReference type="ARBA" id="ARBA00023239"/>
    </source>
</evidence>
<gene>
    <name evidence="11" type="primary">hemD</name>
    <name evidence="11" type="ORF">CVIC8964_0526</name>
</gene>
<comment type="similarity">
    <text evidence="2 9">Belongs to the uroporphyrinogen-III synthase family.</text>
</comment>
<dbReference type="OrthoDB" id="5328023at2"/>
<dbReference type="GO" id="GO:0004852">
    <property type="term" value="F:uroporphyrinogen-III synthase activity"/>
    <property type="evidence" value="ECO:0007669"/>
    <property type="project" value="UniProtKB-UniRule"/>
</dbReference>
<accession>A0A1X9T0D6</accession>
<evidence type="ECO:0000256" key="8">
    <source>
        <dbReference type="ARBA" id="ARBA00048617"/>
    </source>
</evidence>
<dbReference type="Gene3D" id="3.40.50.10090">
    <property type="match status" value="2"/>
</dbReference>
<dbReference type="GO" id="GO:0006782">
    <property type="term" value="P:protoporphyrinogen IX biosynthetic process"/>
    <property type="evidence" value="ECO:0007669"/>
    <property type="project" value="UniProtKB-UniRule"/>
</dbReference>
<name>A0A1X9T0D6_9BACT</name>
<organism evidence="11 12">
    <name type="scientific">Campylobacter vicugnae</name>
    <dbReference type="NCBI Taxonomy" id="1660076"/>
    <lineage>
        <taxon>Bacteria</taxon>
        <taxon>Pseudomonadati</taxon>
        <taxon>Campylobacterota</taxon>
        <taxon>Epsilonproteobacteria</taxon>
        <taxon>Campylobacterales</taxon>
        <taxon>Campylobacteraceae</taxon>
        <taxon>Campylobacter</taxon>
    </lineage>
</organism>
<dbReference type="PANTHER" id="PTHR38042">
    <property type="entry name" value="UROPORPHYRINOGEN-III SYNTHASE, CHLOROPLASTIC"/>
    <property type="match status" value="1"/>
</dbReference>
<dbReference type="EMBL" id="CP018791">
    <property type="protein sequence ID" value="ARR01945.1"/>
    <property type="molecule type" value="Genomic_DNA"/>
</dbReference>